<dbReference type="Proteomes" id="UP000095286">
    <property type="component" value="Unplaced"/>
</dbReference>
<evidence type="ECO:0000313" key="1">
    <source>
        <dbReference type="Proteomes" id="UP000095286"/>
    </source>
</evidence>
<dbReference type="WBParaSite" id="RSKR_0000401500.1">
    <property type="protein sequence ID" value="RSKR_0000401500.1"/>
    <property type="gene ID" value="RSKR_0000401500"/>
</dbReference>
<accession>A0AC35TST8</accession>
<evidence type="ECO:0000313" key="2">
    <source>
        <dbReference type="WBParaSite" id="RSKR_0000401500.1"/>
    </source>
</evidence>
<organism evidence="1 2">
    <name type="scientific">Rhabditophanes sp. KR3021</name>
    <dbReference type="NCBI Taxonomy" id="114890"/>
    <lineage>
        <taxon>Eukaryota</taxon>
        <taxon>Metazoa</taxon>
        <taxon>Ecdysozoa</taxon>
        <taxon>Nematoda</taxon>
        <taxon>Chromadorea</taxon>
        <taxon>Rhabditida</taxon>
        <taxon>Tylenchina</taxon>
        <taxon>Panagrolaimomorpha</taxon>
        <taxon>Strongyloidoidea</taxon>
        <taxon>Alloionematidae</taxon>
        <taxon>Rhabditophanes</taxon>
    </lineage>
</organism>
<reference evidence="2" key="1">
    <citation type="submission" date="2016-11" db="UniProtKB">
        <authorList>
            <consortium name="WormBaseParasite"/>
        </authorList>
    </citation>
    <scope>IDENTIFICATION</scope>
    <source>
        <strain evidence="2">KR3021</strain>
    </source>
</reference>
<protein>
    <submittedName>
        <fullName evidence="2">SMP-LTD domain-containing protein</fullName>
    </submittedName>
</protein>
<name>A0AC35TST8_9BILA</name>
<proteinExistence type="predicted"/>
<sequence length="143" mass="15972">MTKQLWPYLAEYSQTFLREIIEPQICSQLPNPFKSFKFLTMDCGDLPFRISGIKVYTKNVGRDKIIIDMDVSYAGDADFTVNFCGLTGGINEIIFSGKLRIVCQPLIPMPPIIAGASFSFIDTPELTFTLTGLGEFANLPVYI</sequence>